<evidence type="ECO:0000256" key="4">
    <source>
        <dbReference type="ARBA" id="ARBA00023242"/>
    </source>
</evidence>
<dbReference type="PANTHER" id="PTHR31344:SF0">
    <property type="entry name" value="NUCLEAR PORE COMPLEX PROTEIN NUP205"/>
    <property type="match status" value="1"/>
</dbReference>
<dbReference type="HOGENOM" id="CLU_001929_0_0_1"/>
<evidence type="ECO:0000313" key="6">
    <source>
        <dbReference type="Proteomes" id="UP000015103"/>
    </source>
</evidence>
<dbReference type="Proteomes" id="UP000015103">
    <property type="component" value="Unassembled WGS sequence"/>
</dbReference>
<evidence type="ECO:0000313" key="5">
    <source>
        <dbReference type="EnsemblMetazoa" id="RPRC008110-PA"/>
    </source>
</evidence>
<keyword evidence="3" id="KW-0813">Transport</keyword>
<keyword evidence="4" id="KW-0539">Nucleus</keyword>
<evidence type="ECO:0000256" key="1">
    <source>
        <dbReference type="ARBA" id="ARBA00004123"/>
    </source>
</evidence>
<proteinExistence type="inferred from homology"/>
<dbReference type="InterPro" id="IPR021827">
    <property type="entry name" value="Nup186/Nup192/Nup205"/>
</dbReference>
<dbReference type="GO" id="GO:0006999">
    <property type="term" value="P:nuclear pore organization"/>
    <property type="evidence" value="ECO:0007669"/>
    <property type="project" value="TreeGrafter"/>
</dbReference>
<dbReference type="OMA" id="WSQMFAE"/>
<dbReference type="STRING" id="13249.T1HVP0"/>
<sequence>MWTPYKRLQAVIETTVSNPNANLEEFERTLQEHRQNYLTLLKNPPKNEKHRQELNKGTVEGIDLPGMGHSKLPKELVAEAIILSDMYDLNEYMAFDLLGTAQQQMPNYPELPRGVVAVLLYYDGRKSLVTSLRTLVQARSGNLWTVEMAAPVAVNYINRYTNELVQDGIIAKILNLLEKLDTCKEIELLQRNRALGPPRYHQQVVDMYDSTKQCLAEIVFLYSAQTGLPKEPSFVLLNHLRNSKPHEDADGAIDNINLILLLAFLYTIDLSLLHKEDGEKLSASSDQITGVTAFNQGPCSSATGGKEWVSPGMRAVAQMGWAITLSNLRLAPQLVPHGITLENPDLVMEEAIKGNVFNFLYNTFLPNKILYEDVFMVRRIHNLLTDFISQMPHKVKEMRLRAEDTDRTIHAYMHEGLEPPTNLSHHFEQFLSTIAKLYEHDPLNLELAMDYWCPPEGIHVASFPYRAQPKKVSLYTFVVQTSEVLPSTLFVPYLKLLASLASCPGGAKQLIARLEFEELSSQSQFSFNLFSSWVCVYFNNLRQEVIQPSDTVYRVKSFPRGITPQELMGLQAVLDLIRTIAENDPSKGDQFCKSGWSAVTILLGLATCSVPIPLKATLISTLAGLARSPSAAAAIWHHIELSQIIPTVASINQFQPRSLQTELEEIECRNEEYPLTRSVLRLFNALTDKPIPKRLGASQRVPGFDPYLNFILNTVLLRFAGRSYKNSKEKWEVCEAAMCLVCKLLLQYDPSEDEFLIEKQVQAYNIGNASINPPPGYHLMVSLCTKSELLRLLFLLIEEGCRVFDSYTSFPGKDSLANSALYALKMIEHCLAIQHQFYSHLSNSNSGNVMLTGLSRLILGVSDTSGKPDHLLNIAKYVTYQSWLPRHALQAINILLLATAHQSSGPGHLLALFLSSPANKASIRHGFVSCLEAAEDMIEDSAEALDLPSTAEDEDDSKKKAVCHFLLQSLGQAPPNVAHYLFGFDITKEIRKTEFQRPGVKGMPRTCLHSILDLLNCHLDDPTENSGSVVELCYRLVYALAYNTKTSEPTLRYLRSCKDFLRRHLAALPFSNEPNCTEVKQMAWLLKAVAIELKVTAANNQLSVVSAMVETYTGIDRLRPSEQLVLRLVRLMKFAVEPLPLPRLEYFDSKFIDKTLKDCEMEEGRTKLVDIKAAHYVLTNELNMHSRNQSSTLGPRPSQNREIKSVLTYISQVNAETKIGQAMLKFLDGWRQATEVMFAVAGNALSQEKKFHLLVDIIHELLNKAIHTGIHPEIAKQVSGSILLLCVNLRQTFNEAPASEQDSQIYNFLDPNQYKLTNIMTNLLKWILASGIATEKLRANLFASLLNFLHLEREKKEKIGIEFEGLKGIGTCGTANISIATTNTSRRHRDSNVNNMNTMDFTNMSMDISTRNCYLFQMLALSCLDMLIELDVHPNLMWISALSSRGYLKFIIDSMLEADKHLMAVLASNAKTLRHLYVYESKMALLCRVASTRVGAEMLLEQNALACLSALHVYNKHPDISAAVAFHSAMEVDFAPDLTARYLQILSPALSMCDAIISSMGVDNHIAVVQVLKFLLSHGEMVTLVLRSGSPYHPYCYLKELAQLTGIIARATNIDIVTEVTEEGCDPGGILETTSLFNRVQRLMSSLVSRFVISESLLNEVERDMSLEVSDDPQLGARRVDTFLQIVSHLLLYVRNLICCEGKDRRASTVVFQPTLADISLPDRREILTMPEATLGVIVQQLGQAVQFHHRERLNLEQLIRKLHSVKDMSLNTVQQYVPETKTANIEECRSLAKKLFTEQIESKQTQLDYCVFIVEHCMYIIWAHLDYYMLRGLSNKVLDLPSSKSSSEYEYEVTWTVTADDLSHLKQGLLSVFNEAFCKSLLSIVKDMQRKDKGFIEALLTRIKKLIQFVPT</sequence>
<keyword evidence="6" id="KW-1185">Reference proteome</keyword>
<comment type="similarity">
    <text evidence="2">Belongs to the NUP186/NUP192/NUP205 family.</text>
</comment>
<dbReference type="GO" id="GO:0044611">
    <property type="term" value="C:nuclear pore inner ring"/>
    <property type="evidence" value="ECO:0007669"/>
    <property type="project" value="TreeGrafter"/>
</dbReference>
<evidence type="ECO:0000256" key="2">
    <source>
        <dbReference type="ARBA" id="ARBA00005892"/>
    </source>
</evidence>
<organism evidence="5 6">
    <name type="scientific">Rhodnius prolixus</name>
    <name type="common">Triatomid bug</name>
    <dbReference type="NCBI Taxonomy" id="13249"/>
    <lineage>
        <taxon>Eukaryota</taxon>
        <taxon>Metazoa</taxon>
        <taxon>Ecdysozoa</taxon>
        <taxon>Arthropoda</taxon>
        <taxon>Hexapoda</taxon>
        <taxon>Insecta</taxon>
        <taxon>Pterygota</taxon>
        <taxon>Neoptera</taxon>
        <taxon>Paraneoptera</taxon>
        <taxon>Hemiptera</taxon>
        <taxon>Heteroptera</taxon>
        <taxon>Panheteroptera</taxon>
        <taxon>Cimicomorpha</taxon>
        <taxon>Reduviidae</taxon>
        <taxon>Triatominae</taxon>
        <taxon>Rhodnius</taxon>
    </lineage>
</organism>
<dbReference type="PANTHER" id="PTHR31344">
    <property type="entry name" value="NUCLEAR PORE COMPLEX PROTEIN NUP205"/>
    <property type="match status" value="1"/>
</dbReference>
<name>T1HVP0_RHOPR</name>
<dbReference type="GO" id="GO:0017056">
    <property type="term" value="F:structural constituent of nuclear pore"/>
    <property type="evidence" value="ECO:0007669"/>
    <property type="project" value="TreeGrafter"/>
</dbReference>
<accession>T1HVP0</accession>
<dbReference type="InParanoid" id="T1HVP0"/>
<dbReference type="EMBL" id="ACPB03010102">
    <property type="status" value="NOT_ANNOTATED_CDS"/>
    <property type="molecule type" value="Genomic_DNA"/>
</dbReference>
<protein>
    <submittedName>
        <fullName evidence="5">Uncharacterized protein</fullName>
    </submittedName>
</protein>
<evidence type="ECO:0000256" key="3">
    <source>
        <dbReference type="ARBA" id="ARBA00022448"/>
    </source>
</evidence>
<reference evidence="5" key="1">
    <citation type="submission" date="2015-05" db="UniProtKB">
        <authorList>
            <consortium name="EnsemblMetazoa"/>
        </authorList>
    </citation>
    <scope>IDENTIFICATION</scope>
</reference>
<dbReference type="VEuPathDB" id="VectorBase:RPRC008110"/>
<dbReference type="FunCoup" id="T1HVP0">
    <property type="interactions" value="1530"/>
</dbReference>
<dbReference type="Pfam" id="PF11894">
    <property type="entry name" value="Nup192"/>
    <property type="match status" value="1"/>
</dbReference>
<dbReference type="EnsemblMetazoa" id="RPRC008110-RA">
    <property type="protein sequence ID" value="RPRC008110-PA"/>
    <property type="gene ID" value="RPRC008110"/>
</dbReference>
<dbReference type="eggNOG" id="KOG1835">
    <property type="taxonomic scope" value="Eukaryota"/>
</dbReference>
<comment type="subcellular location">
    <subcellularLocation>
        <location evidence="1">Nucleus</location>
    </subcellularLocation>
</comment>